<protein>
    <submittedName>
        <fullName evidence="1">Uncharacterized protein</fullName>
    </submittedName>
</protein>
<dbReference type="EMBL" id="UOFV01000098">
    <property type="protein sequence ID" value="VAW96809.1"/>
    <property type="molecule type" value="Genomic_DNA"/>
</dbReference>
<reference evidence="1" key="1">
    <citation type="submission" date="2018-06" db="EMBL/GenBank/DDBJ databases">
        <authorList>
            <person name="Zhirakovskaya E."/>
        </authorList>
    </citation>
    <scope>NUCLEOTIDE SEQUENCE</scope>
</reference>
<name>A0A3B1AET5_9ZZZZ</name>
<proteinExistence type="predicted"/>
<dbReference type="AlphaFoldDB" id="A0A3B1AET5"/>
<accession>A0A3B1AET5</accession>
<evidence type="ECO:0000313" key="1">
    <source>
        <dbReference type="EMBL" id="VAW96809.1"/>
    </source>
</evidence>
<gene>
    <name evidence="1" type="ORF">MNBD_GAMMA19-1898</name>
</gene>
<organism evidence="1">
    <name type="scientific">hydrothermal vent metagenome</name>
    <dbReference type="NCBI Taxonomy" id="652676"/>
    <lineage>
        <taxon>unclassified sequences</taxon>
        <taxon>metagenomes</taxon>
        <taxon>ecological metagenomes</taxon>
    </lineage>
</organism>
<sequence length="96" mass="10019">MYQQNILSGILLAGALFASSAALACESMGPATHMGQLMSVDAAKHTFTIRDAESSSPITFIATQEIITGLKGFAGSLMVNYEESDDGDLNAVGVTF</sequence>